<keyword evidence="2" id="KW-1185">Reference proteome</keyword>
<dbReference type="AlphaFoldDB" id="A0ABC9NFJ6"/>
<reference evidence="1" key="2">
    <citation type="submission" date="2013-11" db="EMBL/GenBank/DDBJ databases">
        <title>Draft genome sequence of Bacteroides uniformis (ATCC 8492).</title>
        <authorList>
            <person name="Sudarsanam P."/>
            <person name="Ley R."/>
            <person name="Guruge J."/>
            <person name="Turnbaugh P.J."/>
            <person name="Mahowald M."/>
            <person name="Liep D."/>
            <person name="Gordon J."/>
        </authorList>
    </citation>
    <scope>NUCLEOTIDE SEQUENCE</scope>
    <source>
        <strain evidence="1">ATCC 8492</strain>
    </source>
</reference>
<protein>
    <submittedName>
        <fullName evidence="1">Uncharacterized protein</fullName>
    </submittedName>
</protein>
<evidence type="ECO:0000313" key="2">
    <source>
        <dbReference type="Proteomes" id="UP000004110"/>
    </source>
</evidence>
<gene>
    <name evidence="1" type="ORF">BACUNI_01105</name>
</gene>
<evidence type="ECO:0000313" key="1">
    <source>
        <dbReference type="EMBL" id="EDO55433.1"/>
    </source>
</evidence>
<name>A0ABC9NFJ6_BACUC</name>
<sequence length="38" mass="4226">MRVSGIMWHSFLGGEDIIKEPECANHSGSFMKGFGYCC</sequence>
<comment type="caution">
    <text evidence="1">The sequence shown here is derived from an EMBL/GenBank/DDBJ whole genome shotgun (WGS) entry which is preliminary data.</text>
</comment>
<dbReference type="EMBL" id="AAYH02000038">
    <property type="protein sequence ID" value="EDO55433.1"/>
    <property type="molecule type" value="Genomic_DNA"/>
</dbReference>
<proteinExistence type="predicted"/>
<reference evidence="1" key="1">
    <citation type="submission" date="2007-06" db="EMBL/GenBank/DDBJ databases">
        <authorList>
            <person name="Fulton L."/>
            <person name="Clifton S."/>
            <person name="Fulton B."/>
            <person name="Xu J."/>
            <person name="Minx P."/>
            <person name="Pepin K.H."/>
            <person name="Johnson M."/>
            <person name="Thiruvilangam P."/>
            <person name="Bhonagiri V."/>
            <person name="Nash W.E."/>
            <person name="Mardis E.R."/>
            <person name="Wilson R.K."/>
        </authorList>
    </citation>
    <scope>NUCLEOTIDE SEQUENCE [LARGE SCALE GENOMIC DNA]</scope>
    <source>
        <strain evidence="1">ATCC 8492</strain>
    </source>
</reference>
<accession>A0ABC9NFJ6</accession>
<dbReference type="Proteomes" id="UP000004110">
    <property type="component" value="Unassembled WGS sequence"/>
</dbReference>
<organism evidence="1 2">
    <name type="scientific">Bacteroides uniformis (strain ATCC 8492 / DSM 6597 / CCUG 4942 / CIP 103695 / JCM 5828 / KCTC 5204 / NCTC 13054 / VPI 0061)</name>
    <dbReference type="NCBI Taxonomy" id="411479"/>
    <lineage>
        <taxon>Bacteria</taxon>
        <taxon>Pseudomonadati</taxon>
        <taxon>Bacteroidota</taxon>
        <taxon>Bacteroidia</taxon>
        <taxon>Bacteroidales</taxon>
        <taxon>Bacteroidaceae</taxon>
        <taxon>Bacteroides</taxon>
    </lineage>
</organism>